<name>A0ABU2TTS9_9ACTN</name>
<evidence type="ECO:0000313" key="2">
    <source>
        <dbReference type="Proteomes" id="UP001183809"/>
    </source>
</evidence>
<comment type="caution">
    <text evidence="1">The sequence shown here is derived from an EMBL/GenBank/DDBJ whole genome shotgun (WGS) entry which is preliminary data.</text>
</comment>
<reference evidence="2" key="1">
    <citation type="submission" date="2023-07" db="EMBL/GenBank/DDBJ databases">
        <title>30 novel species of actinomycetes from the DSMZ collection.</title>
        <authorList>
            <person name="Nouioui I."/>
        </authorList>
    </citation>
    <scope>NUCLEOTIDE SEQUENCE [LARGE SCALE GENOMIC DNA]</scope>
    <source>
        <strain evidence="2">DSM 41699</strain>
    </source>
</reference>
<proteinExistence type="predicted"/>
<dbReference type="PANTHER" id="PTHR43781">
    <property type="entry name" value="SACCHAROPINE DEHYDROGENASE"/>
    <property type="match status" value="1"/>
</dbReference>
<dbReference type="RefSeq" id="WP_311695449.1">
    <property type="nucleotide sequence ID" value="NZ_JAVREY010000014.1"/>
</dbReference>
<evidence type="ECO:0008006" key="3">
    <source>
        <dbReference type="Google" id="ProtNLM"/>
    </source>
</evidence>
<organism evidence="1 2">
    <name type="scientific">Streptomyces gibsoniae</name>
    <dbReference type="NCBI Taxonomy" id="3075529"/>
    <lineage>
        <taxon>Bacteria</taxon>
        <taxon>Bacillati</taxon>
        <taxon>Actinomycetota</taxon>
        <taxon>Actinomycetes</taxon>
        <taxon>Kitasatosporales</taxon>
        <taxon>Streptomycetaceae</taxon>
        <taxon>Streptomyces</taxon>
    </lineage>
</organism>
<dbReference type="PANTHER" id="PTHR43781:SF1">
    <property type="entry name" value="SACCHAROPINE DEHYDROGENASE"/>
    <property type="match status" value="1"/>
</dbReference>
<gene>
    <name evidence="1" type="ORF">RM764_15015</name>
</gene>
<keyword evidence="2" id="KW-1185">Reference proteome</keyword>
<dbReference type="Gene3D" id="3.40.50.720">
    <property type="entry name" value="NAD(P)-binding Rossmann-like Domain"/>
    <property type="match status" value="1"/>
</dbReference>
<dbReference type="SUPFAM" id="SSF51735">
    <property type="entry name" value="NAD(P)-binding Rossmann-fold domains"/>
    <property type="match status" value="1"/>
</dbReference>
<accession>A0ABU2TTS9</accession>
<evidence type="ECO:0000313" key="1">
    <source>
        <dbReference type="EMBL" id="MDT0464321.1"/>
    </source>
</evidence>
<dbReference type="InterPro" id="IPR036291">
    <property type="entry name" value="NAD(P)-bd_dom_sf"/>
</dbReference>
<sequence length="361" mass="36614">MDAHRIWVLGATGRTGRAIAARLAADRVPPVLVGRDPGRLRTLAGALGDGVRTVVAGSVDAVVTQIGRQAPAVVVHTIGPFTETAAPIARAGPPGTHYVDLANELTAVTGLLGLGDEAVATGRCLVTGAGFGVLATESVVLRLCADRPPATRVRVDAVPRTGAGAEPVGPALAASIVGSLALGGRRYERGRLVRARLGADVERLALPDGTTVHTAGGPSGELEAARRASGAPFVVAASSMVPAGRAVRPALPVAAVLLALPVLGRAAERWLAGVRIAPGERGGEFSWARARVQDTDGSIRVGWLRAGRSREFTAAVAAEVASRLARGEGRPGAHTPGSLFGPELAVKAGGRFLLDGDGTPS</sequence>
<dbReference type="Proteomes" id="UP001183809">
    <property type="component" value="Unassembled WGS sequence"/>
</dbReference>
<protein>
    <recommendedName>
        <fullName evidence="3">Saccharopine dehydrogenase NADP binding domain-containing protein</fullName>
    </recommendedName>
</protein>
<dbReference type="EMBL" id="JAVREY010000014">
    <property type="protein sequence ID" value="MDT0464321.1"/>
    <property type="molecule type" value="Genomic_DNA"/>
</dbReference>